<sequence>MSDFEIACDESGFSGTNLLDPAAPVITHASVDLSIPEAVELLGGVRARTTKEYKSNRLLRPDQRAALERFLIALDGRAHVHVIDKTTYVATRVLELFTGEPSYGDGTRLGRDFGASIDVLRFRTEFLRAFLVLTRTKRLRLLDHEAIDRFFALLPSELPDELPIERSRVEEIVLRLIEDDPAIPPPLEPLVPALAETALFWSAGQRSVAVVHDEQSALTRHRVARLASYLAASAVPALPPLVGVRQVDSRHDPRVQVADLLAGVARRAAEVPELAKTLRAECRGLISGSDVAGIQPRRLS</sequence>
<dbReference type="OrthoDB" id="5521286at2"/>
<protein>
    <recommendedName>
        <fullName evidence="3">DUF3800 domain-containing protein</fullName>
    </recommendedName>
</protein>
<gene>
    <name evidence="1" type="ORF">E1263_04995</name>
</gene>
<keyword evidence="2" id="KW-1185">Reference proteome</keyword>
<dbReference type="Proteomes" id="UP000295124">
    <property type="component" value="Unassembled WGS sequence"/>
</dbReference>
<comment type="caution">
    <text evidence="1">The sequence shown here is derived from an EMBL/GenBank/DDBJ whole genome shotgun (WGS) entry which is preliminary data.</text>
</comment>
<dbReference type="EMBL" id="SMKX01000009">
    <property type="protein sequence ID" value="TDD61978.1"/>
    <property type="molecule type" value="Genomic_DNA"/>
</dbReference>
<accession>A0A4R4ZSC8</accession>
<reference evidence="1 2" key="1">
    <citation type="submission" date="2019-03" db="EMBL/GenBank/DDBJ databases">
        <title>Draft genome sequences of novel Actinobacteria.</title>
        <authorList>
            <person name="Sahin N."/>
            <person name="Ay H."/>
            <person name="Saygin H."/>
        </authorList>
    </citation>
    <scope>NUCLEOTIDE SEQUENCE [LARGE SCALE GENOMIC DNA]</scope>
    <source>
        <strain evidence="1 2">JCM 13523</strain>
    </source>
</reference>
<dbReference type="AlphaFoldDB" id="A0A4R4ZSC8"/>
<evidence type="ECO:0008006" key="3">
    <source>
        <dbReference type="Google" id="ProtNLM"/>
    </source>
</evidence>
<evidence type="ECO:0000313" key="1">
    <source>
        <dbReference type="EMBL" id="TDD61978.1"/>
    </source>
</evidence>
<proteinExistence type="predicted"/>
<dbReference type="RefSeq" id="WP_132165848.1">
    <property type="nucleotide sequence ID" value="NZ_SMKX01000009.1"/>
</dbReference>
<evidence type="ECO:0000313" key="2">
    <source>
        <dbReference type="Proteomes" id="UP000295124"/>
    </source>
</evidence>
<organism evidence="1 2">
    <name type="scientific">Kribbella antibiotica</name>
    <dbReference type="NCBI Taxonomy" id="190195"/>
    <lineage>
        <taxon>Bacteria</taxon>
        <taxon>Bacillati</taxon>
        <taxon>Actinomycetota</taxon>
        <taxon>Actinomycetes</taxon>
        <taxon>Propionibacteriales</taxon>
        <taxon>Kribbellaceae</taxon>
        <taxon>Kribbella</taxon>
    </lineage>
</organism>
<name>A0A4R4ZSC8_9ACTN</name>